<evidence type="ECO:0000313" key="2">
    <source>
        <dbReference type="Proteomes" id="UP000078543"/>
    </source>
</evidence>
<name>A0A178M7X7_9PROT</name>
<gene>
    <name evidence="1" type="ORF">A6A05_17430</name>
</gene>
<reference evidence="1 2" key="1">
    <citation type="submission" date="2016-04" db="EMBL/GenBank/DDBJ databases">
        <title>Draft genome sequence of freshwater magnetotactic bacteria Magnetospirillum marisnigri SP-1 and Magnetospirillum moscoviense BB-1.</title>
        <authorList>
            <person name="Koziaeva V."/>
            <person name="Dziuba M.V."/>
            <person name="Ivanov T.M."/>
            <person name="Kuznetsov B."/>
            <person name="Grouzdev D.S."/>
        </authorList>
    </citation>
    <scope>NUCLEOTIDE SEQUENCE [LARGE SCALE GENOMIC DNA]</scope>
    <source>
        <strain evidence="1 2">BB-1</strain>
    </source>
</reference>
<protein>
    <submittedName>
        <fullName evidence="1">Uncharacterized protein</fullName>
    </submittedName>
</protein>
<evidence type="ECO:0000313" key="1">
    <source>
        <dbReference type="EMBL" id="OAN44616.1"/>
    </source>
</evidence>
<proteinExistence type="predicted"/>
<dbReference type="AlphaFoldDB" id="A0A178M7X7"/>
<organism evidence="1 2">
    <name type="scientific">Magnetospirillum moscoviense</name>
    <dbReference type="NCBI Taxonomy" id="1437059"/>
    <lineage>
        <taxon>Bacteria</taxon>
        <taxon>Pseudomonadati</taxon>
        <taxon>Pseudomonadota</taxon>
        <taxon>Alphaproteobacteria</taxon>
        <taxon>Rhodospirillales</taxon>
        <taxon>Rhodospirillaceae</taxon>
        <taxon>Magnetospirillum</taxon>
    </lineage>
</organism>
<dbReference type="Proteomes" id="UP000078543">
    <property type="component" value="Unassembled WGS sequence"/>
</dbReference>
<keyword evidence="2" id="KW-1185">Reference proteome</keyword>
<sequence length="135" mass="15315">MQAKENCMMKFKPTTCDRRFTAITVDVASLDAMIRPDGYPFHIGTDGHSDDRLPWQFQAHHRYLYCDKLAEFMVDGTADRPVACLTPDDEVAEGRAKITVMAGLETLAVFRDQGLPTIEIEVPWNERIEIEARLA</sequence>
<accession>A0A178M7X7</accession>
<dbReference type="EMBL" id="LWQU01000194">
    <property type="protein sequence ID" value="OAN44616.1"/>
    <property type="molecule type" value="Genomic_DNA"/>
</dbReference>
<comment type="caution">
    <text evidence="1">The sequence shown here is derived from an EMBL/GenBank/DDBJ whole genome shotgun (WGS) entry which is preliminary data.</text>
</comment>